<proteinExistence type="predicted"/>
<dbReference type="SUPFAM" id="SSF53850">
    <property type="entry name" value="Periplasmic binding protein-like II"/>
    <property type="match status" value="1"/>
</dbReference>
<name>A0ABV1M0W2_9NEIS</name>
<dbReference type="RefSeq" id="WP_349584568.1">
    <property type="nucleotide sequence ID" value="NZ_JBEFLD010000002.1"/>
</dbReference>
<keyword evidence="3" id="KW-1185">Reference proteome</keyword>
<keyword evidence="1" id="KW-0732">Signal</keyword>
<protein>
    <recommendedName>
        <fullName evidence="4">Solute-binding protein family 3/N-terminal domain-containing protein</fullName>
    </recommendedName>
</protein>
<organism evidence="2 3">
    <name type="scientific">Vogesella oryzagri</name>
    <dbReference type="NCBI Taxonomy" id="3160864"/>
    <lineage>
        <taxon>Bacteria</taxon>
        <taxon>Pseudomonadati</taxon>
        <taxon>Pseudomonadota</taxon>
        <taxon>Betaproteobacteria</taxon>
        <taxon>Neisseriales</taxon>
        <taxon>Chromobacteriaceae</taxon>
        <taxon>Vogesella</taxon>
    </lineage>
</organism>
<dbReference type="EMBL" id="JBEFLD010000002">
    <property type="protein sequence ID" value="MEQ6289861.1"/>
    <property type="molecule type" value="Genomic_DNA"/>
</dbReference>
<evidence type="ECO:0000313" key="3">
    <source>
        <dbReference type="Proteomes" id="UP001433638"/>
    </source>
</evidence>
<evidence type="ECO:0000313" key="2">
    <source>
        <dbReference type="EMBL" id="MEQ6289861.1"/>
    </source>
</evidence>
<dbReference type="Proteomes" id="UP001433638">
    <property type="component" value="Unassembled WGS sequence"/>
</dbReference>
<feature type="chain" id="PRO_5046238996" description="Solute-binding protein family 3/N-terminal domain-containing protein" evidence="1">
    <location>
        <begin position="21"/>
        <end position="248"/>
    </location>
</feature>
<gene>
    <name evidence="2" type="ORF">ABNW52_04450</name>
</gene>
<accession>A0ABV1M0W2</accession>
<dbReference type="Gene3D" id="3.40.190.10">
    <property type="entry name" value="Periplasmic binding protein-like II"/>
    <property type="match status" value="2"/>
</dbReference>
<evidence type="ECO:0008006" key="4">
    <source>
        <dbReference type="Google" id="ProtNLM"/>
    </source>
</evidence>
<evidence type="ECO:0000256" key="1">
    <source>
        <dbReference type="SAM" id="SignalP"/>
    </source>
</evidence>
<reference evidence="2" key="1">
    <citation type="submission" date="2024-06" db="EMBL/GenBank/DDBJ databases">
        <title>Genome sequence of Vogesella sp. MAHUQ-64.</title>
        <authorList>
            <person name="Huq M.A."/>
        </authorList>
    </citation>
    <scope>NUCLEOTIDE SEQUENCE</scope>
    <source>
        <strain evidence="2">MAHUQ-64</strain>
    </source>
</reference>
<comment type="caution">
    <text evidence="2">The sequence shown here is derived from an EMBL/GenBank/DDBJ whole genome shotgun (WGS) entry which is preliminary data.</text>
</comment>
<sequence length="248" mass="27683">MMLTRCVLLAWLLLPLLTHAAQRIRLSLQPDDPISTTAFSIVSEAYRRLGYNPQAVLLPAERALSSAAQGQTDADTVRAAGIEKRYPQLLPVPVVLLQVESYAFTTGRELALRSWEDLRPYRLCVRFGIKLLLEKTEGLDRVFSDSVPHTVQLLRAGRCDVAILSQMAWLDIDAMQAGPLRQSSVPLAVTPLYHYLHQRHRALLPKLSQVLRDMQREGRIAAIVAAQQSRVDAARARQSFADNSSPLP</sequence>
<feature type="signal peptide" evidence="1">
    <location>
        <begin position="1"/>
        <end position="20"/>
    </location>
</feature>